<feature type="transmembrane region" description="Helical" evidence="1">
    <location>
        <begin position="79"/>
        <end position="96"/>
    </location>
</feature>
<name>A0ABR9DUS8_9GAMM</name>
<accession>A0ABR9DUS8</accession>
<organism evidence="2 3">
    <name type="scientific">Pseudoalteromonas aliena SW19</name>
    <dbReference type="NCBI Taxonomy" id="1314866"/>
    <lineage>
        <taxon>Bacteria</taxon>
        <taxon>Pseudomonadati</taxon>
        <taxon>Pseudomonadota</taxon>
        <taxon>Gammaproteobacteria</taxon>
        <taxon>Alteromonadales</taxon>
        <taxon>Pseudoalteromonadaceae</taxon>
        <taxon>Pseudoalteromonas</taxon>
    </lineage>
</organism>
<evidence type="ECO:0000313" key="3">
    <source>
        <dbReference type="Proteomes" id="UP000648482"/>
    </source>
</evidence>
<feature type="transmembrane region" description="Helical" evidence="1">
    <location>
        <begin position="53"/>
        <end position="73"/>
    </location>
</feature>
<protein>
    <submittedName>
        <fullName evidence="2">Uncharacterized protein</fullName>
    </submittedName>
</protein>
<keyword evidence="1" id="KW-1133">Transmembrane helix</keyword>
<comment type="caution">
    <text evidence="2">The sequence shown here is derived from an EMBL/GenBank/DDBJ whole genome shotgun (WGS) entry which is preliminary data.</text>
</comment>
<keyword evidence="3" id="KW-1185">Reference proteome</keyword>
<evidence type="ECO:0000256" key="1">
    <source>
        <dbReference type="SAM" id="Phobius"/>
    </source>
</evidence>
<proteinExistence type="predicted"/>
<dbReference type="RefSeq" id="WP_193154511.1">
    <property type="nucleotide sequence ID" value="NZ_AQGU01000018.1"/>
</dbReference>
<gene>
    <name evidence="2" type="ORF">PALI_a3224</name>
</gene>
<reference evidence="2 3" key="1">
    <citation type="submission" date="2015-06" db="EMBL/GenBank/DDBJ databases">
        <title>Genome sequence of Pseudoalteromonas aliena.</title>
        <authorList>
            <person name="Xie B.-B."/>
            <person name="Rong J.-C."/>
            <person name="Qin Q.-L."/>
            <person name="Zhang Y.-Z."/>
        </authorList>
    </citation>
    <scope>NUCLEOTIDE SEQUENCE [LARGE SCALE GENOMIC DNA]</scope>
    <source>
        <strain evidence="2 3">SW19</strain>
    </source>
</reference>
<keyword evidence="1" id="KW-0472">Membrane</keyword>
<feature type="transmembrane region" description="Helical" evidence="1">
    <location>
        <begin position="153"/>
        <end position="173"/>
    </location>
</feature>
<dbReference type="EMBL" id="AQGU01000018">
    <property type="protein sequence ID" value="MBE0357908.1"/>
    <property type="molecule type" value="Genomic_DNA"/>
</dbReference>
<feature type="transmembrane region" description="Helical" evidence="1">
    <location>
        <begin position="193"/>
        <end position="209"/>
    </location>
</feature>
<dbReference type="Proteomes" id="UP000648482">
    <property type="component" value="Unassembled WGS sequence"/>
</dbReference>
<keyword evidence="1" id="KW-0812">Transmembrane</keyword>
<sequence>MFNKTKSILECTESSLLGFSTRKSYLSLFKRLFLYPLVYLQVGFVDFVRPLKIWSLFSFAIALALSFLVNNSILDSNSYIATLNIFVWFFLLLISFSTPSSYAFNGVTELTVKNTVIILSEHEINSVDSLELLEDNVDKIEERIDERVKFYKWLIGSAWAGYILFINFQFRLISISDMKPDKNFLNTLFETSLYLSLFSLFALTLMVSYKRASKILISNLRYACVQKKSLLQKVDIDLT</sequence>
<evidence type="ECO:0000313" key="2">
    <source>
        <dbReference type="EMBL" id="MBE0357908.1"/>
    </source>
</evidence>